<keyword evidence="4" id="KW-1185">Reference proteome</keyword>
<dbReference type="Gene3D" id="3.30.360.10">
    <property type="entry name" value="Dihydrodipicolinate Reductase, domain 2"/>
    <property type="match status" value="1"/>
</dbReference>
<feature type="domain" description="GFO/IDH/MocA-like oxidoreductase" evidence="2">
    <location>
        <begin position="133"/>
        <end position="276"/>
    </location>
</feature>
<sequence length="360" mass="39471">MNKITIAVIGCGTIANSAHIPAYIANKDAEIKYFCDIAKERADAAVTKYECGQAIEDYNQILNDPEVDAVSICTPNDVHASITMDCLRAGKHVLCEKPAARTYNEALEMQKVQHETGKTLNIGVVNRYNESVNRIKKMIQNGDLGELYHVYASFRSHRSIPGLGGAFTTKAIAGGGALIDWGVHFLDVVMYCTGDPKPKTVSGQAYCKLGKDMENYTFLKMWAGPPKYEGTYDVDDFVTALVRTEGPTISLNGAWAQNIGAEEMFIDFLGDKGGIRLKYGADFTFYTTEDGALIETTPKFNLGSMFQNEIDSFIQCIQTGEKQPSHIDTVILSSQIIQAIYDSSDQGAEVSLQPVAQNSH</sequence>
<evidence type="ECO:0000313" key="4">
    <source>
        <dbReference type="Proteomes" id="UP000076796"/>
    </source>
</evidence>
<protein>
    <submittedName>
        <fullName evidence="3">Oxidoreductase</fullName>
    </submittedName>
</protein>
<comment type="caution">
    <text evidence="3">The sequence shown here is derived from an EMBL/GenBank/DDBJ whole genome shotgun (WGS) entry which is preliminary data.</text>
</comment>
<dbReference type="PANTHER" id="PTHR43377">
    <property type="entry name" value="BILIVERDIN REDUCTASE A"/>
    <property type="match status" value="1"/>
</dbReference>
<dbReference type="Proteomes" id="UP000076796">
    <property type="component" value="Unassembled WGS sequence"/>
</dbReference>
<gene>
    <name evidence="3" type="ORF">AWU65_12790</name>
</gene>
<accession>A0A163JQH3</accession>
<evidence type="ECO:0000313" key="3">
    <source>
        <dbReference type="EMBL" id="KZS46733.1"/>
    </source>
</evidence>
<dbReference type="InterPro" id="IPR051450">
    <property type="entry name" value="Gfo/Idh/MocA_Oxidoreductases"/>
</dbReference>
<proteinExistence type="predicted"/>
<reference evidence="3" key="1">
    <citation type="journal article" date="2016" name="Genome Announc.">
        <title>Draft genomes of two strains of Paenibacillus glucanolyticus with capability to degrade lignocellulose.</title>
        <authorList>
            <person name="Mathews S.L."/>
            <person name="Pawlak J."/>
            <person name="Grunden A.M."/>
        </authorList>
    </citation>
    <scope>NUCLEOTIDE SEQUENCE [LARGE SCALE GENOMIC DNA]</scope>
    <source>
        <strain evidence="3">SLM1</strain>
    </source>
</reference>
<dbReference type="InterPro" id="IPR036291">
    <property type="entry name" value="NAD(P)-bd_dom_sf"/>
</dbReference>
<dbReference type="STRING" id="59843.A3958_12370"/>
<dbReference type="SUPFAM" id="SSF55347">
    <property type="entry name" value="Glyceraldehyde-3-phosphate dehydrogenase-like, C-terminal domain"/>
    <property type="match status" value="1"/>
</dbReference>
<evidence type="ECO:0000259" key="2">
    <source>
        <dbReference type="Pfam" id="PF22725"/>
    </source>
</evidence>
<dbReference type="RefSeq" id="WP_063478486.1">
    <property type="nucleotide sequence ID" value="NZ_CP147845.1"/>
</dbReference>
<dbReference type="Pfam" id="PF22725">
    <property type="entry name" value="GFO_IDH_MocA_C3"/>
    <property type="match status" value="1"/>
</dbReference>
<dbReference type="EMBL" id="LWMH01000001">
    <property type="protein sequence ID" value="KZS46733.1"/>
    <property type="molecule type" value="Genomic_DNA"/>
</dbReference>
<dbReference type="OrthoDB" id="9815825at2"/>
<dbReference type="AlphaFoldDB" id="A0A163JQH3"/>
<organism evidence="3 4">
    <name type="scientific">Paenibacillus glucanolyticus</name>
    <dbReference type="NCBI Taxonomy" id="59843"/>
    <lineage>
        <taxon>Bacteria</taxon>
        <taxon>Bacillati</taxon>
        <taxon>Bacillota</taxon>
        <taxon>Bacilli</taxon>
        <taxon>Bacillales</taxon>
        <taxon>Paenibacillaceae</taxon>
        <taxon>Paenibacillus</taxon>
    </lineage>
</organism>
<dbReference type="GO" id="GO:0000166">
    <property type="term" value="F:nucleotide binding"/>
    <property type="evidence" value="ECO:0007669"/>
    <property type="project" value="InterPro"/>
</dbReference>
<dbReference type="PANTHER" id="PTHR43377:SF1">
    <property type="entry name" value="BILIVERDIN REDUCTASE A"/>
    <property type="match status" value="1"/>
</dbReference>
<name>A0A163JQH3_9BACL</name>
<dbReference type="Gene3D" id="3.40.50.720">
    <property type="entry name" value="NAD(P)-binding Rossmann-like Domain"/>
    <property type="match status" value="1"/>
</dbReference>
<feature type="domain" description="Gfo/Idh/MocA-like oxidoreductase N-terminal" evidence="1">
    <location>
        <begin position="4"/>
        <end position="123"/>
    </location>
</feature>
<dbReference type="InterPro" id="IPR000683">
    <property type="entry name" value="Gfo/Idh/MocA-like_OxRdtase_N"/>
</dbReference>
<dbReference type="SUPFAM" id="SSF51735">
    <property type="entry name" value="NAD(P)-binding Rossmann-fold domains"/>
    <property type="match status" value="1"/>
</dbReference>
<dbReference type="Pfam" id="PF01408">
    <property type="entry name" value="GFO_IDH_MocA"/>
    <property type="match status" value="1"/>
</dbReference>
<dbReference type="GeneID" id="97557918"/>
<dbReference type="InterPro" id="IPR055170">
    <property type="entry name" value="GFO_IDH_MocA-like_dom"/>
</dbReference>
<evidence type="ECO:0000259" key="1">
    <source>
        <dbReference type="Pfam" id="PF01408"/>
    </source>
</evidence>